<dbReference type="InterPro" id="IPR025724">
    <property type="entry name" value="GAG-pre-integrase_dom"/>
</dbReference>
<reference evidence="4 5" key="1">
    <citation type="journal article" date="2021" name="bioRxiv">
        <title>The Gossypium anomalum genome as a resource for cotton improvement and evolutionary analysis of hybrid incompatibility.</title>
        <authorList>
            <person name="Grover C.E."/>
            <person name="Yuan D."/>
            <person name="Arick M.A."/>
            <person name="Miller E.R."/>
            <person name="Hu G."/>
            <person name="Peterson D.G."/>
            <person name="Wendel J.F."/>
            <person name="Udall J.A."/>
        </authorList>
    </citation>
    <scope>NUCLEOTIDE SEQUENCE [LARGE SCALE GENOMIC DNA]</scope>
    <source>
        <strain evidence="4">JFW-Udall</strain>
        <tissue evidence="4">Leaf</tissue>
    </source>
</reference>
<proteinExistence type="predicted"/>
<dbReference type="PANTHER" id="PTHR11439:SF455">
    <property type="entry name" value="RLK (RECEPTOR-LIKE PROTEIN KINASE) 8, PUTATIVE-RELATED"/>
    <property type="match status" value="1"/>
</dbReference>
<keyword evidence="5" id="KW-1185">Reference proteome</keyword>
<dbReference type="Pfam" id="PF14223">
    <property type="entry name" value="Retrotran_gag_2"/>
    <property type="match status" value="1"/>
</dbReference>
<dbReference type="InterPro" id="IPR036397">
    <property type="entry name" value="RNaseH_sf"/>
</dbReference>
<evidence type="ECO:0000256" key="2">
    <source>
        <dbReference type="SAM" id="MobiDB-lite"/>
    </source>
</evidence>
<dbReference type="GO" id="GO:0004190">
    <property type="term" value="F:aspartic-type endopeptidase activity"/>
    <property type="evidence" value="ECO:0007669"/>
    <property type="project" value="UniProtKB-KW"/>
</dbReference>
<dbReference type="SUPFAM" id="SSF56672">
    <property type="entry name" value="DNA/RNA polymerases"/>
    <property type="match status" value="1"/>
</dbReference>
<dbReference type="CDD" id="cd09272">
    <property type="entry name" value="RNase_HI_RT_Ty1"/>
    <property type="match status" value="1"/>
</dbReference>
<gene>
    <name evidence="4" type="ORF">CXB51_015332</name>
</gene>
<dbReference type="Pfam" id="PF07727">
    <property type="entry name" value="RVT_2"/>
    <property type="match status" value="1"/>
</dbReference>
<organism evidence="4 5">
    <name type="scientific">Gossypium anomalum</name>
    <dbReference type="NCBI Taxonomy" id="47600"/>
    <lineage>
        <taxon>Eukaryota</taxon>
        <taxon>Viridiplantae</taxon>
        <taxon>Streptophyta</taxon>
        <taxon>Embryophyta</taxon>
        <taxon>Tracheophyta</taxon>
        <taxon>Spermatophyta</taxon>
        <taxon>Magnoliopsida</taxon>
        <taxon>eudicotyledons</taxon>
        <taxon>Gunneridae</taxon>
        <taxon>Pentapetalae</taxon>
        <taxon>rosids</taxon>
        <taxon>malvids</taxon>
        <taxon>Malvales</taxon>
        <taxon>Malvaceae</taxon>
        <taxon>Malvoideae</taxon>
        <taxon>Gossypium</taxon>
    </lineage>
</organism>
<dbReference type="InterPro" id="IPR012337">
    <property type="entry name" value="RNaseH-like_sf"/>
</dbReference>
<dbReference type="GO" id="GO:0015074">
    <property type="term" value="P:DNA integration"/>
    <property type="evidence" value="ECO:0007669"/>
    <property type="project" value="InterPro"/>
</dbReference>
<feature type="compositionally biased region" description="Polar residues" evidence="2">
    <location>
        <begin position="409"/>
        <end position="427"/>
    </location>
</feature>
<dbReference type="Pfam" id="PF00665">
    <property type="entry name" value="rve"/>
    <property type="match status" value="1"/>
</dbReference>
<dbReference type="GO" id="GO:0003676">
    <property type="term" value="F:nucleic acid binding"/>
    <property type="evidence" value="ECO:0007669"/>
    <property type="project" value="InterPro"/>
</dbReference>
<evidence type="ECO:0000259" key="3">
    <source>
        <dbReference type="PROSITE" id="PS50994"/>
    </source>
</evidence>
<keyword evidence="1" id="KW-0064">Aspartyl protease</keyword>
<dbReference type="Proteomes" id="UP000701853">
    <property type="component" value="Chromosome 6"/>
</dbReference>
<comment type="caution">
    <text evidence="4">The sequence shown here is derived from an EMBL/GenBank/DDBJ whole genome shotgun (WGS) entry which is preliminary data.</text>
</comment>
<dbReference type="PROSITE" id="PS50994">
    <property type="entry name" value="INTEGRASE"/>
    <property type="match status" value="1"/>
</dbReference>
<dbReference type="InterPro" id="IPR013103">
    <property type="entry name" value="RVT_2"/>
</dbReference>
<dbReference type="InterPro" id="IPR001584">
    <property type="entry name" value="Integrase_cat-core"/>
</dbReference>
<dbReference type="InterPro" id="IPR054722">
    <property type="entry name" value="PolX-like_BBD"/>
</dbReference>
<dbReference type="EMBL" id="JAHUZN010000006">
    <property type="protein sequence ID" value="KAG8491972.1"/>
    <property type="molecule type" value="Genomic_DNA"/>
</dbReference>
<feature type="region of interest" description="Disordered" evidence="2">
    <location>
        <begin position="937"/>
        <end position="966"/>
    </location>
</feature>
<keyword evidence="1" id="KW-0378">Hydrolase</keyword>
<dbReference type="SUPFAM" id="SSF53098">
    <property type="entry name" value="Ribonuclease H-like"/>
    <property type="match status" value="1"/>
</dbReference>
<dbReference type="Gene3D" id="3.30.420.10">
    <property type="entry name" value="Ribonuclease H-like superfamily/Ribonuclease H"/>
    <property type="match status" value="1"/>
</dbReference>
<dbReference type="PANTHER" id="PTHR11439">
    <property type="entry name" value="GAG-POL-RELATED RETROTRANSPOSON"/>
    <property type="match status" value="1"/>
</dbReference>
<dbReference type="InterPro" id="IPR043502">
    <property type="entry name" value="DNA/RNA_pol_sf"/>
</dbReference>
<feature type="domain" description="Integrase catalytic" evidence="3">
    <location>
        <begin position="700"/>
        <end position="811"/>
    </location>
</feature>
<evidence type="ECO:0000313" key="4">
    <source>
        <dbReference type="EMBL" id="KAG8491972.1"/>
    </source>
</evidence>
<feature type="region of interest" description="Disordered" evidence="2">
    <location>
        <begin position="386"/>
        <end position="433"/>
    </location>
</feature>
<dbReference type="OrthoDB" id="1845088at2759"/>
<dbReference type="Pfam" id="PF25597">
    <property type="entry name" value="SH3_retrovirus"/>
    <property type="match status" value="1"/>
</dbReference>
<accession>A0A8J5YZ57</accession>
<sequence length="1546" mass="171141">MPSADSDSVEPTGSVFLGERVVTSFPRHEVIKLDENSFVQWQQQVRLILRGYGLFGLLDGSLKAPTRFIPSSDDGLVLNPSALAFDQQDSLLTSWLLSTISSPFLSSFTDVRTARDVWLVANNLFAADSSTKQSQLRHELHSLRKGSLSIRSYVNKITSLCALLAASGSPISEAERTAVLLAGLSSEFDAVVSSVSLSTGLLPFQRIVDALLDCEARQLRSAQDVLMAANVVEGPPFQSVDQSTAGSVRGGRSPARGRGRFFRSRVQCQICSRYGHIAQRCYYRYNRDESSPLEPPVARRGGFAPGTIGNDWRIENNGFSQNWGLHGQNWRPYSWPNFEMENYAPRGPHAANPFVLNGNGQHDNFDPNFKSEFYGREAEVGRHAMGPHGHAMGPHVGDAQLGRPFGNVASKSRGLSGSVRSRPTDSQYVPGPSANCVGVDRSWQTVPEAPWRTKPRARVFSVDSSPYDSSQFVGLPPKLPELHASDYSDATAYDSSFQSNDSFVPIGSTSWCPDSGATHHVCRNASDLHGSTPYTGNSSLLMGNGVSTKISSIGSTTIPTEKKLLHLSNVLCVPSIRKNLLSVSKFATDNNVFFEFHPSYCVIKDIQTQEILMRGQVRDGLYQFSAGSSALPPSVHSTFVQGSSSTDDVFTLWHKRLGHPASNIVKAVLDKCQITINKSHLDNVCVACQQGKSHKLSFSRSNTEYVDLFKLVVSDLWGPAAVPCEGNLYYVSFIDMTSRFTWVYLISRKSQAVECFGQFQKMVLTQFEKCIKKFQSDWGGEFRAFSSILASQGILHRVSCPYTSEQNGVAELHLINRLPTHVLKGRSPYQSLFGREPTYDHLRVFSCCCFPYLRPFVNHKLEFRSQPSTFLGYSAHHKGYFCLTPDGKIIISRHVVFDERRFLFPPASSTDVQPSLSTTSSVPVVRSFVAKDTRVCPPPDTEVSLDGPNGEFDPHDSSAMRSDSQQSTGDLFVNSETVDRVTDVNPTASSPEHVPVSAVPTISITNTHSMVTRSKAGVFKPKVVNVNNVEVEPGSVEEALVHPDWRAAVQAEFDALIANSTWELCPLPPGRKAIGCKWLFKIKKNPDGTISRRKARLVAKGCSQVPGCDFKETFSPVVKPATIRVILSIAVTQSWPLRQVDVNNAFLNGDLTDDVYMQQPPGFEQHGSNGEKLVCHLTKALYGLRQAPRAWFDKLKEFLVSTGFTRSKSDASLFVHSSSNYTLYVLVYVDDIVITGSSPEEINCFAQQLHNKFALKDMDELHYFLEIEVSRCSSGSIHLCQKKYIRDLLERSSLSNAKSVHTPMVSSSMLSKDEGEHLVDPTEYRSIAGALQYIVLTRPDIAYAVNRVCQFMHAPTNLHMVALKRILRYLRGTLSHGLVFHRSERLSLVGYADANWGLDFDDRRSTTGYCVYLSHTPISWSSKKQQVVSRSTAEAEYRSLTAATSDVTWLVSLLTELKLRSADTPTVWCDNSSAVAVAANPVLHSKFKHVELDLFFVREKVASGELIVGEVPDCDQVADILTKPLTASLFIRFRHLLWVVPLEEAG</sequence>
<dbReference type="Pfam" id="PF22936">
    <property type="entry name" value="Pol_BBD"/>
    <property type="match status" value="1"/>
</dbReference>
<dbReference type="Pfam" id="PF13976">
    <property type="entry name" value="gag_pre-integrs"/>
    <property type="match status" value="1"/>
</dbReference>
<protein>
    <recommendedName>
        <fullName evidence="3">Integrase catalytic domain-containing protein</fullName>
    </recommendedName>
</protein>
<evidence type="ECO:0000256" key="1">
    <source>
        <dbReference type="ARBA" id="ARBA00022750"/>
    </source>
</evidence>
<dbReference type="InterPro" id="IPR057670">
    <property type="entry name" value="SH3_retrovirus"/>
</dbReference>
<evidence type="ECO:0000313" key="5">
    <source>
        <dbReference type="Proteomes" id="UP000701853"/>
    </source>
</evidence>
<name>A0A8J5YZ57_9ROSI</name>
<keyword evidence="1" id="KW-0645">Protease</keyword>